<evidence type="ECO:0008006" key="4">
    <source>
        <dbReference type="Google" id="ProtNLM"/>
    </source>
</evidence>
<keyword evidence="3" id="KW-1185">Reference proteome</keyword>
<accession>A0ABU5I1K4</accession>
<protein>
    <recommendedName>
        <fullName evidence="4">Plug domain-containing protein</fullName>
    </recommendedName>
</protein>
<sequence>MSFHPSSNRAMLAPMIAPLDVSASQMSAFLTADRGRFARSRRTSIVPGRLLPIAVAAMLGLCAMPAGTLAQPLGPGPAGTLPGTSMADLPIVGAPRTRPGIPGAEIFGDTNAERRYGKPFDDSYLRPKVIRPDAGNSAARQAILGRPDLNGVSAEIFAREGPSAIGGSAISRGQSRGRDLRRTAPPQRPHPATGGRAIIRR</sequence>
<organism evidence="2 3">
    <name type="scientific">Fulvimarina uroteuthidis</name>
    <dbReference type="NCBI Taxonomy" id="3098149"/>
    <lineage>
        <taxon>Bacteria</taxon>
        <taxon>Pseudomonadati</taxon>
        <taxon>Pseudomonadota</taxon>
        <taxon>Alphaproteobacteria</taxon>
        <taxon>Hyphomicrobiales</taxon>
        <taxon>Aurantimonadaceae</taxon>
        <taxon>Fulvimarina</taxon>
    </lineage>
</organism>
<reference evidence="2 3" key="1">
    <citation type="submission" date="2023-12" db="EMBL/GenBank/DDBJ databases">
        <title>Description of Novel Strain Fulvimarina sp. 2208YS6-2-32 isolated from Uroteuthis (Photololigo) edulis.</title>
        <authorList>
            <person name="Park J.-S."/>
        </authorList>
    </citation>
    <scope>NUCLEOTIDE SEQUENCE [LARGE SCALE GENOMIC DNA]</scope>
    <source>
        <strain evidence="2 3">2208YS6-2-32</strain>
    </source>
</reference>
<dbReference type="Proteomes" id="UP001294412">
    <property type="component" value="Unassembled WGS sequence"/>
</dbReference>
<dbReference type="EMBL" id="JAXLPB010000002">
    <property type="protein sequence ID" value="MDY8109017.1"/>
    <property type="molecule type" value="Genomic_DNA"/>
</dbReference>
<feature type="region of interest" description="Disordered" evidence="1">
    <location>
        <begin position="164"/>
        <end position="201"/>
    </location>
</feature>
<evidence type="ECO:0000256" key="1">
    <source>
        <dbReference type="SAM" id="MobiDB-lite"/>
    </source>
</evidence>
<dbReference type="RefSeq" id="WP_322186480.1">
    <property type="nucleotide sequence ID" value="NZ_JAXLPB010000002.1"/>
</dbReference>
<evidence type="ECO:0000313" key="3">
    <source>
        <dbReference type="Proteomes" id="UP001294412"/>
    </source>
</evidence>
<evidence type="ECO:0000313" key="2">
    <source>
        <dbReference type="EMBL" id="MDY8109017.1"/>
    </source>
</evidence>
<comment type="caution">
    <text evidence="2">The sequence shown here is derived from an EMBL/GenBank/DDBJ whole genome shotgun (WGS) entry which is preliminary data.</text>
</comment>
<proteinExistence type="predicted"/>
<gene>
    <name evidence="2" type="ORF">U0C82_07655</name>
</gene>
<name>A0ABU5I1K4_9HYPH</name>